<dbReference type="AlphaFoldDB" id="A0A543CJ83"/>
<dbReference type="InterPro" id="IPR036661">
    <property type="entry name" value="Luciferase-like_sf"/>
</dbReference>
<accession>A0A543CJ83</accession>
<dbReference type="GO" id="GO:0004497">
    <property type="term" value="F:monooxygenase activity"/>
    <property type="evidence" value="ECO:0007669"/>
    <property type="project" value="UniProtKB-KW"/>
</dbReference>
<dbReference type="SUPFAM" id="SSF51679">
    <property type="entry name" value="Bacterial luciferase-like"/>
    <property type="match status" value="1"/>
</dbReference>
<dbReference type="Gene3D" id="3.20.20.30">
    <property type="entry name" value="Luciferase-like domain"/>
    <property type="match status" value="1"/>
</dbReference>
<name>A0A543CJ83_9ACTN</name>
<dbReference type="OrthoDB" id="9775082at2"/>
<gene>
    <name evidence="3" type="ORF">FB559_2740</name>
</gene>
<dbReference type="Pfam" id="PF00296">
    <property type="entry name" value="Bac_luciferase"/>
    <property type="match status" value="1"/>
</dbReference>
<sequence>MADHGHDLVFGTLLEPPERAHDVVELAELCDQVGLDLVTLSDHPYWPERLDTVALLSAIVARTTRVRVMPNLMNLPLRPPAMLARMATTLDILSDGRFDLGVATGAQQLWDSIVAEGGPARSAAESIEALEEAVQIIRALWASDADVTFEGKHYHLRGAKPCPAPVHDIAIWLGAYQPRMLRRTGRTADGWLPSSSAMPPEGLAAAGKLIDEAATEAGRSPAAVRRGYNIEGNFSGTGAGFLQGPPAVWVEQLTELALVHGISAFILYRVSSADVIKEFAEDVAPAVRETVAAERSR</sequence>
<keyword evidence="1" id="KW-0560">Oxidoreductase</keyword>
<evidence type="ECO:0000313" key="4">
    <source>
        <dbReference type="Proteomes" id="UP000316096"/>
    </source>
</evidence>
<dbReference type="PANTHER" id="PTHR43244">
    <property type="match status" value="1"/>
</dbReference>
<dbReference type="PANTHER" id="PTHR43244:SF1">
    <property type="entry name" value="5,10-METHYLENETETRAHYDROMETHANOPTERIN REDUCTASE"/>
    <property type="match status" value="1"/>
</dbReference>
<dbReference type="Proteomes" id="UP000316096">
    <property type="component" value="Unassembled WGS sequence"/>
</dbReference>
<evidence type="ECO:0000256" key="1">
    <source>
        <dbReference type="ARBA" id="ARBA00023002"/>
    </source>
</evidence>
<evidence type="ECO:0000313" key="3">
    <source>
        <dbReference type="EMBL" id="TQL97164.1"/>
    </source>
</evidence>
<keyword evidence="3" id="KW-0503">Monooxygenase</keyword>
<dbReference type="InterPro" id="IPR011251">
    <property type="entry name" value="Luciferase-like_dom"/>
</dbReference>
<dbReference type="InterPro" id="IPR050564">
    <property type="entry name" value="F420-G6PD/mer"/>
</dbReference>
<dbReference type="GO" id="GO:0016705">
    <property type="term" value="F:oxidoreductase activity, acting on paired donors, with incorporation or reduction of molecular oxygen"/>
    <property type="evidence" value="ECO:0007669"/>
    <property type="project" value="InterPro"/>
</dbReference>
<comment type="caution">
    <text evidence="3">The sequence shown here is derived from an EMBL/GenBank/DDBJ whole genome shotgun (WGS) entry which is preliminary data.</text>
</comment>
<dbReference type="EMBL" id="VFOZ01000001">
    <property type="protein sequence ID" value="TQL97164.1"/>
    <property type="molecule type" value="Genomic_DNA"/>
</dbReference>
<keyword evidence="4" id="KW-1185">Reference proteome</keyword>
<feature type="domain" description="Luciferase-like" evidence="2">
    <location>
        <begin position="15"/>
        <end position="228"/>
    </location>
</feature>
<organism evidence="3 4">
    <name type="scientific">Actinoallomurus bryophytorum</name>
    <dbReference type="NCBI Taxonomy" id="1490222"/>
    <lineage>
        <taxon>Bacteria</taxon>
        <taxon>Bacillati</taxon>
        <taxon>Actinomycetota</taxon>
        <taxon>Actinomycetes</taxon>
        <taxon>Streptosporangiales</taxon>
        <taxon>Thermomonosporaceae</taxon>
        <taxon>Actinoallomurus</taxon>
    </lineage>
</organism>
<evidence type="ECO:0000259" key="2">
    <source>
        <dbReference type="Pfam" id="PF00296"/>
    </source>
</evidence>
<dbReference type="RefSeq" id="WP_141955932.1">
    <property type="nucleotide sequence ID" value="NZ_VFOZ01000001.1"/>
</dbReference>
<protein>
    <submittedName>
        <fullName evidence="3">Luciferase-like monooxygenase</fullName>
    </submittedName>
</protein>
<reference evidence="3 4" key="1">
    <citation type="submission" date="2019-06" db="EMBL/GenBank/DDBJ databases">
        <title>Sequencing the genomes of 1000 actinobacteria strains.</title>
        <authorList>
            <person name="Klenk H.-P."/>
        </authorList>
    </citation>
    <scope>NUCLEOTIDE SEQUENCE [LARGE SCALE GENOMIC DNA]</scope>
    <source>
        <strain evidence="3 4">DSM 102200</strain>
    </source>
</reference>
<proteinExistence type="predicted"/>